<dbReference type="Pfam" id="PF15001">
    <property type="entry name" value="AP-5_subunit_s1"/>
    <property type="match status" value="1"/>
</dbReference>
<dbReference type="RefSeq" id="XP_054850850.1">
    <property type="nucleotide sequence ID" value="XM_054994875.1"/>
</dbReference>
<dbReference type="Proteomes" id="UP001190640">
    <property type="component" value="Chromosome 10"/>
</dbReference>
<dbReference type="RefSeq" id="XP_054846212.1">
    <property type="nucleotide sequence ID" value="XM_054990237.1"/>
</dbReference>
<evidence type="ECO:0000313" key="4">
    <source>
        <dbReference type="RefSeq" id="XP_054850849.1"/>
    </source>
</evidence>
<dbReference type="AlphaFoldDB" id="A0AA97L8I0"/>
<gene>
    <name evidence="2 3" type="primary">AP5S1</name>
    <name evidence="4 5" type="synonym">LOC129340221</name>
</gene>
<dbReference type="GO" id="GO:0005764">
    <property type="term" value="C:lysosome"/>
    <property type="evidence" value="ECO:0007669"/>
    <property type="project" value="TreeGrafter"/>
</dbReference>
<dbReference type="GO" id="GO:0000724">
    <property type="term" value="P:double-strand break repair via homologous recombination"/>
    <property type="evidence" value="ECO:0007669"/>
    <property type="project" value="InterPro"/>
</dbReference>
<evidence type="ECO:0000313" key="2">
    <source>
        <dbReference type="RefSeq" id="XP_054846212.1"/>
    </source>
</evidence>
<sequence length="195" mass="21817">MVHAFLIHTIRCRPGDEAGHCRVLYSRVFGPERLDDGGYQDVEKERLGRKEQILAVARQAESACKLHQQASGKPHPEHLIQLPDEPISLQDAPSGVFRLPPGDPFCESKTVLWLGVQCLGFALVCDLHENLMLAESNLRLLVKGLLEHLKLLSSGSDVVLKADKTEVLLEKFLPHGQLRFLNEQFVLSLEKEVAK</sequence>
<accession>A0AA97L8I0</accession>
<dbReference type="RefSeq" id="XP_054846213.1">
    <property type="nucleotide sequence ID" value="XM_054990238.1"/>
</dbReference>
<evidence type="ECO:0000313" key="5">
    <source>
        <dbReference type="RefSeq" id="XP_054850850.1"/>
    </source>
</evidence>
<dbReference type="KEGG" id="emc:129340221"/>
<evidence type="ECO:0000313" key="1">
    <source>
        <dbReference type="Proteomes" id="UP001190640"/>
    </source>
</evidence>
<dbReference type="KEGG" id="emc:129336858"/>
<dbReference type="PANTHER" id="PTHR16120">
    <property type="entry name" value="AP-5 COMPLEX SUBUNIT SIGMA-1"/>
    <property type="match status" value="1"/>
</dbReference>
<dbReference type="GeneID" id="129336858"/>
<protein>
    <submittedName>
        <fullName evidence="2 3 4 5">AP-5 complex subunit sigma-1</fullName>
    </submittedName>
</protein>
<keyword evidence="1" id="KW-1185">Reference proteome</keyword>
<dbReference type="InterPro" id="IPR029392">
    <property type="entry name" value="AP-5_subunit_s1"/>
</dbReference>
<dbReference type="GO" id="GO:0005770">
    <property type="term" value="C:late endosome"/>
    <property type="evidence" value="ECO:0007669"/>
    <property type="project" value="TreeGrafter"/>
</dbReference>
<dbReference type="GO" id="GO:0030119">
    <property type="term" value="C:AP-type membrane coat adaptor complex"/>
    <property type="evidence" value="ECO:0007669"/>
    <property type="project" value="InterPro"/>
</dbReference>
<organism evidence="1 3">
    <name type="scientific">Eublepharis macularius</name>
    <name type="common">Leopard gecko</name>
    <name type="synonym">Cyrtodactylus macularius</name>
    <dbReference type="NCBI Taxonomy" id="481883"/>
    <lineage>
        <taxon>Eukaryota</taxon>
        <taxon>Metazoa</taxon>
        <taxon>Chordata</taxon>
        <taxon>Craniata</taxon>
        <taxon>Vertebrata</taxon>
        <taxon>Euteleostomi</taxon>
        <taxon>Lepidosauria</taxon>
        <taxon>Squamata</taxon>
        <taxon>Bifurcata</taxon>
        <taxon>Gekkota</taxon>
        <taxon>Eublepharidae</taxon>
        <taxon>Eublepharinae</taxon>
        <taxon>Eublepharis</taxon>
    </lineage>
</organism>
<dbReference type="PANTHER" id="PTHR16120:SF0">
    <property type="entry name" value="AP-5 COMPLEX SUBUNIT SIGMA-1"/>
    <property type="match status" value="1"/>
</dbReference>
<dbReference type="GO" id="GO:0016197">
    <property type="term" value="P:endosomal transport"/>
    <property type="evidence" value="ECO:0007669"/>
    <property type="project" value="InterPro"/>
</dbReference>
<reference evidence="2 3" key="1">
    <citation type="submission" date="2025-04" db="UniProtKB">
        <authorList>
            <consortium name="RefSeq"/>
        </authorList>
    </citation>
    <scope>IDENTIFICATION</scope>
    <source>
        <tissue evidence="2 3">Blood</tissue>
    </source>
</reference>
<dbReference type="GO" id="GO:0005829">
    <property type="term" value="C:cytosol"/>
    <property type="evidence" value="ECO:0007669"/>
    <property type="project" value="TreeGrafter"/>
</dbReference>
<dbReference type="RefSeq" id="XP_054850849.1">
    <property type="nucleotide sequence ID" value="XM_054994874.1"/>
</dbReference>
<dbReference type="CTD" id="55317"/>
<dbReference type="Proteomes" id="UP001190640">
    <property type="component" value="Chromosome 12"/>
</dbReference>
<name>A0AA97L8I0_EUBMA</name>
<evidence type="ECO:0000313" key="3">
    <source>
        <dbReference type="RefSeq" id="XP_054846213.1"/>
    </source>
</evidence>
<proteinExistence type="predicted"/>